<protein>
    <recommendedName>
        <fullName evidence="4">Lipoprotein</fullName>
    </recommendedName>
</protein>
<comment type="caution">
    <text evidence="2">The sequence shown here is derived from an EMBL/GenBank/DDBJ whole genome shotgun (WGS) entry which is preliminary data.</text>
</comment>
<evidence type="ECO:0000256" key="1">
    <source>
        <dbReference type="SAM" id="SignalP"/>
    </source>
</evidence>
<evidence type="ECO:0000313" key="2">
    <source>
        <dbReference type="EMBL" id="MBM7123685.1"/>
    </source>
</evidence>
<keyword evidence="3" id="KW-1185">Reference proteome</keyword>
<proteinExistence type="predicted"/>
<reference evidence="2 3" key="1">
    <citation type="submission" date="2020-10" db="EMBL/GenBank/DDBJ databases">
        <title>Phylogeny of dyella-like bacteria.</title>
        <authorList>
            <person name="Fu J."/>
        </authorList>
    </citation>
    <scope>NUCLEOTIDE SEQUENCE [LARGE SCALE GENOMIC DNA]</scope>
    <source>
        <strain evidence="2 3">THG-B117</strain>
    </source>
</reference>
<keyword evidence="1" id="KW-0732">Signal</keyword>
<evidence type="ECO:0000313" key="3">
    <source>
        <dbReference type="Proteomes" id="UP001430065"/>
    </source>
</evidence>
<dbReference type="RefSeq" id="WP_204638206.1">
    <property type="nucleotide sequence ID" value="NZ_JADIKC010000015.1"/>
</dbReference>
<feature type="signal peptide" evidence="1">
    <location>
        <begin position="1"/>
        <end position="20"/>
    </location>
</feature>
<dbReference type="Proteomes" id="UP001430065">
    <property type="component" value="Unassembled WGS sequence"/>
</dbReference>
<organism evidence="2 3">
    <name type="scientific">Dyella kyungheensis</name>
    <dbReference type="NCBI Taxonomy" id="1242174"/>
    <lineage>
        <taxon>Bacteria</taxon>
        <taxon>Pseudomonadati</taxon>
        <taxon>Pseudomonadota</taxon>
        <taxon>Gammaproteobacteria</taxon>
        <taxon>Lysobacterales</taxon>
        <taxon>Rhodanobacteraceae</taxon>
        <taxon>Dyella</taxon>
    </lineage>
</organism>
<name>A0ABS2JZB0_9GAMM</name>
<evidence type="ECO:0008006" key="4">
    <source>
        <dbReference type="Google" id="ProtNLM"/>
    </source>
</evidence>
<accession>A0ABS2JZB0</accession>
<dbReference type="PROSITE" id="PS51257">
    <property type="entry name" value="PROKAR_LIPOPROTEIN"/>
    <property type="match status" value="1"/>
</dbReference>
<feature type="chain" id="PRO_5045875857" description="Lipoprotein" evidence="1">
    <location>
        <begin position="21"/>
        <end position="206"/>
    </location>
</feature>
<dbReference type="EMBL" id="JADIKC010000015">
    <property type="protein sequence ID" value="MBM7123685.1"/>
    <property type="molecule type" value="Genomic_DNA"/>
</dbReference>
<gene>
    <name evidence="2" type="ORF">ISP20_21145</name>
</gene>
<sequence length="206" mass="22704">MKFIRFCAAAIPALLLSACADVKPKPMDPSSGLFPTMTILDKDAVRLSKPFDPKFKHLVYVKVPDEKPKEFSQFYVTELRNSKLFDQVANKSDLEAIVIQRNLTDRVPNVSDMVGLHRLAEEIGPFLVVEPYFQFRGGYSYTGQLTAIDPASGQTVLLLQQNAFNWAGLDSPLVYPLLNGFVQWARGGSIQTKAGAVTPPAQTAAN</sequence>